<protein>
    <submittedName>
        <fullName evidence="1">Uncharacterized protein</fullName>
    </submittedName>
</protein>
<name>F9WPX7_TRYVY</name>
<keyword evidence="2" id="KW-1185">Reference proteome</keyword>
<evidence type="ECO:0000313" key="1">
    <source>
        <dbReference type="EMBL" id="CCD19604.1"/>
    </source>
</evidence>
<dbReference type="AlphaFoldDB" id="F9WPX7"/>
<accession>F9WPX7</accession>
<proteinExistence type="predicted"/>
<dbReference type="VEuPathDB" id="TriTrypDB:TvY486_0023080"/>
<organism evidence="1 2">
    <name type="scientific">Trypanosoma vivax (strain Y486)</name>
    <dbReference type="NCBI Taxonomy" id="1055687"/>
    <lineage>
        <taxon>Eukaryota</taxon>
        <taxon>Discoba</taxon>
        <taxon>Euglenozoa</taxon>
        <taxon>Kinetoplastea</taxon>
        <taxon>Metakinetoplastina</taxon>
        <taxon>Trypanosomatida</taxon>
        <taxon>Trypanosomatidae</taxon>
        <taxon>Trypanosoma</taxon>
        <taxon>Duttonella</taxon>
    </lineage>
</organism>
<dbReference type="Proteomes" id="UP000009027">
    <property type="component" value="Unassembled WGS sequence"/>
</dbReference>
<gene>
    <name evidence="1" type="ORF">TvY486_0023080</name>
</gene>
<dbReference type="EMBL" id="CAEX01003801">
    <property type="protein sequence ID" value="CCD19604.1"/>
    <property type="molecule type" value="Genomic_DNA"/>
</dbReference>
<reference evidence="1 2" key="1">
    <citation type="journal article" date="2012" name="Proc. Natl. Acad. Sci. U.S.A.">
        <title>Antigenic diversity is generated by distinct evolutionary mechanisms in African trypanosome species.</title>
        <authorList>
            <person name="Jackson A.P."/>
            <person name="Berry A."/>
            <person name="Aslett M."/>
            <person name="Allison H.C."/>
            <person name="Burton P."/>
            <person name="Vavrova-Anderson J."/>
            <person name="Brown R."/>
            <person name="Browne H."/>
            <person name="Corton N."/>
            <person name="Hauser H."/>
            <person name="Gamble J."/>
            <person name="Gilderthorp R."/>
            <person name="Marcello L."/>
            <person name="McQuillan J."/>
            <person name="Otto T.D."/>
            <person name="Quail M.A."/>
            <person name="Sanders M.J."/>
            <person name="van Tonder A."/>
            <person name="Ginger M.L."/>
            <person name="Field M.C."/>
            <person name="Barry J.D."/>
            <person name="Hertz-Fowler C."/>
            <person name="Berriman M."/>
        </authorList>
    </citation>
    <scope>NUCLEOTIDE SEQUENCE</scope>
    <source>
        <strain evidence="1 2">Y486</strain>
    </source>
</reference>
<sequence length="107" mass="11589">MHTLPRTHTHCVCLCVCESESESESESETVRTRAHTYMVAYPRGAAHQRHHPVGEELTAVHSHCAALTSTDTGCSPYTSACPPSPEDSLGTHRCPRVRCEAGNNTAS</sequence>
<evidence type="ECO:0000313" key="2">
    <source>
        <dbReference type="Proteomes" id="UP000009027"/>
    </source>
</evidence>